<dbReference type="Proteomes" id="UP001159363">
    <property type="component" value="Chromosome 8"/>
</dbReference>
<dbReference type="PANTHER" id="PTHR46599">
    <property type="entry name" value="PIGGYBAC TRANSPOSABLE ELEMENT-DERIVED PROTEIN 4"/>
    <property type="match status" value="1"/>
</dbReference>
<feature type="region of interest" description="Disordered" evidence="1">
    <location>
        <begin position="1"/>
        <end position="45"/>
    </location>
</feature>
<dbReference type="InterPro" id="IPR029526">
    <property type="entry name" value="PGBD"/>
</dbReference>
<feature type="domain" description="PiggyBac transposable element-derived protein" evidence="2">
    <location>
        <begin position="115"/>
        <end position="356"/>
    </location>
</feature>
<accession>A0ABQ9GUI0</accession>
<dbReference type="Pfam" id="PF13843">
    <property type="entry name" value="DDE_Tnp_1_7"/>
    <property type="match status" value="1"/>
</dbReference>
<evidence type="ECO:0000313" key="4">
    <source>
        <dbReference type="Proteomes" id="UP001159363"/>
    </source>
</evidence>
<comment type="caution">
    <text evidence="3">The sequence shown here is derived from an EMBL/GenBank/DDBJ whole genome shotgun (WGS) entry which is preliminary data.</text>
</comment>
<organism evidence="3 4">
    <name type="scientific">Dryococelus australis</name>
    <dbReference type="NCBI Taxonomy" id="614101"/>
    <lineage>
        <taxon>Eukaryota</taxon>
        <taxon>Metazoa</taxon>
        <taxon>Ecdysozoa</taxon>
        <taxon>Arthropoda</taxon>
        <taxon>Hexapoda</taxon>
        <taxon>Insecta</taxon>
        <taxon>Pterygota</taxon>
        <taxon>Neoptera</taxon>
        <taxon>Polyneoptera</taxon>
        <taxon>Phasmatodea</taxon>
        <taxon>Verophasmatodea</taxon>
        <taxon>Anareolatae</taxon>
        <taxon>Phasmatidae</taxon>
        <taxon>Eurycanthinae</taxon>
        <taxon>Dryococelus</taxon>
    </lineage>
</organism>
<feature type="non-terminal residue" evidence="3">
    <location>
        <position position="497"/>
    </location>
</feature>
<gene>
    <name evidence="3" type="ORF">PR048_023558</name>
</gene>
<evidence type="ECO:0000313" key="3">
    <source>
        <dbReference type="EMBL" id="KAJ8875661.1"/>
    </source>
</evidence>
<proteinExistence type="predicted"/>
<feature type="region of interest" description="Disordered" evidence="1">
    <location>
        <begin position="64"/>
        <end position="85"/>
    </location>
</feature>
<feature type="compositionally biased region" description="Acidic residues" evidence="1">
    <location>
        <begin position="66"/>
        <end position="85"/>
    </location>
</feature>
<evidence type="ECO:0000256" key="1">
    <source>
        <dbReference type="SAM" id="MobiDB-lite"/>
    </source>
</evidence>
<protein>
    <recommendedName>
        <fullName evidence="2">PiggyBac transposable element-derived protein domain-containing protein</fullName>
    </recommendedName>
</protein>
<name>A0ABQ9GUI0_9NEOP</name>
<sequence length="497" mass="57609">MQHWYSMSQVTRQGSDISLRRKVSAHRNAKTSSFPGSQDGKEATTMKLLAEKMKLRSCQNIKDEDIPSDLDSVDEDPEDSDGDPDYTDHHLQIVKVFQAPTQIHLMICLGHVLIFPYPDTLALFVVQTNLYAQQNYQKTGKVYIPTTAEEIKTFIGIDILMGVEPLPSYKDYWTTSNDLHDDYISQLTTVNRFGWLLTNLHLNDNRALPRPSDVNYDKLYKLQPFLSRVAENFQKNFDSSEIIAVDESTIKFKGRSSLKQYMPNKPIKCGYKVWVFEIYTEKKDDNVERQVGERVVKTLVRDMCGRNHRVYVDNYFNITSLFEDLKSKKIYACGTVNPTRKNLPTLKEDKNMKRGDYDWLQVPCPSALDDYNSNMNCIDKFDQMKGTYEIYPKNVVNAYILHKEMELPQVSLKNFRRDISRTLVSNAFVSSRAQKKRNPPFRRFGTPIRMLYKTKMCKCAKCLCVREKQNLASKTTTECKGLCCVIEHDETMHIQVM</sequence>
<dbReference type="PANTHER" id="PTHR46599:SF3">
    <property type="entry name" value="PIGGYBAC TRANSPOSABLE ELEMENT-DERIVED PROTEIN 4"/>
    <property type="match status" value="1"/>
</dbReference>
<keyword evidence="4" id="KW-1185">Reference proteome</keyword>
<reference evidence="3 4" key="1">
    <citation type="submission" date="2023-02" db="EMBL/GenBank/DDBJ databases">
        <title>LHISI_Scaffold_Assembly.</title>
        <authorList>
            <person name="Stuart O.P."/>
            <person name="Cleave R."/>
            <person name="Magrath M.J.L."/>
            <person name="Mikheyev A.S."/>
        </authorList>
    </citation>
    <scope>NUCLEOTIDE SEQUENCE [LARGE SCALE GENOMIC DNA]</scope>
    <source>
        <strain evidence="3">Daus_M_001</strain>
        <tissue evidence="3">Leg muscle</tissue>
    </source>
</reference>
<dbReference type="EMBL" id="JARBHB010000009">
    <property type="protein sequence ID" value="KAJ8875661.1"/>
    <property type="molecule type" value="Genomic_DNA"/>
</dbReference>
<evidence type="ECO:0000259" key="2">
    <source>
        <dbReference type="Pfam" id="PF13843"/>
    </source>
</evidence>
<feature type="compositionally biased region" description="Basic residues" evidence="1">
    <location>
        <begin position="20"/>
        <end position="29"/>
    </location>
</feature>
<feature type="compositionally biased region" description="Polar residues" evidence="1">
    <location>
        <begin position="1"/>
        <end position="16"/>
    </location>
</feature>